<dbReference type="Proteomes" id="UP000011115">
    <property type="component" value="Unassembled WGS sequence"/>
</dbReference>
<name>M1DZ46_SOLTU</name>
<keyword evidence="3" id="KW-1185">Reference proteome</keyword>
<dbReference type="Pfam" id="PF08284">
    <property type="entry name" value="RVP_2"/>
    <property type="match status" value="1"/>
</dbReference>
<dbReference type="InterPro" id="IPR021109">
    <property type="entry name" value="Peptidase_aspartic_dom_sf"/>
</dbReference>
<feature type="region of interest" description="Disordered" evidence="1">
    <location>
        <begin position="126"/>
        <end position="155"/>
    </location>
</feature>
<dbReference type="AlphaFoldDB" id="M1DZ46"/>
<evidence type="ECO:0000256" key="1">
    <source>
        <dbReference type="SAM" id="MobiDB-lite"/>
    </source>
</evidence>
<dbReference type="EnsemblPlants" id="PGSC0003DMT400096735">
    <property type="protein sequence ID" value="PGSC0003DMT400096735"/>
    <property type="gene ID" value="PGSC0003DMG400046306"/>
</dbReference>
<evidence type="ECO:0000313" key="2">
    <source>
        <dbReference type="EnsemblPlants" id="PGSC0003DMT400096735"/>
    </source>
</evidence>
<dbReference type="InParanoid" id="M1DZ46"/>
<dbReference type="PaxDb" id="4113-PGSC0003DMT400096735"/>
<sequence length="155" mass="17707">MGFDVLPNVLLDPFSISTIVGDSVVAKRVYRKCLVSLSHRVILVDLVDLDMQDFDVICGMDWLHSCYASIDYRTRVVKFQFPDEPVLEWKWGNSMPKESHSRMNIPKGADYVTPRNLVGYARDQVRGHKPKTEPGYPSRTPRRVVNGTTKRGVVR</sequence>
<dbReference type="HOGENOM" id="CLU_1698563_0_0_1"/>
<evidence type="ECO:0000313" key="3">
    <source>
        <dbReference type="Proteomes" id="UP000011115"/>
    </source>
</evidence>
<dbReference type="CDD" id="cd00303">
    <property type="entry name" value="retropepsin_like"/>
    <property type="match status" value="1"/>
</dbReference>
<dbReference type="Gramene" id="PGSC0003DMT400096735">
    <property type="protein sequence ID" value="PGSC0003DMT400096735"/>
    <property type="gene ID" value="PGSC0003DMG400046306"/>
</dbReference>
<protein>
    <submittedName>
        <fullName evidence="2">Gag-pol polyprotein</fullName>
    </submittedName>
</protein>
<dbReference type="Gene3D" id="2.40.70.10">
    <property type="entry name" value="Acid Proteases"/>
    <property type="match status" value="1"/>
</dbReference>
<proteinExistence type="predicted"/>
<accession>M1DZ46</accession>
<reference evidence="3" key="1">
    <citation type="journal article" date="2011" name="Nature">
        <title>Genome sequence and analysis of the tuber crop potato.</title>
        <authorList>
            <consortium name="The Potato Genome Sequencing Consortium"/>
        </authorList>
    </citation>
    <scope>NUCLEOTIDE SEQUENCE [LARGE SCALE GENOMIC DNA]</scope>
    <source>
        <strain evidence="3">cv. DM1-3 516 R44</strain>
    </source>
</reference>
<reference evidence="2" key="2">
    <citation type="submission" date="2015-06" db="UniProtKB">
        <authorList>
            <consortium name="EnsemblPlants"/>
        </authorList>
    </citation>
    <scope>IDENTIFICATION</scope>
    <source>
        <strain evidence="2">DM1-3 516 R44</strain>
    </source>
</reference>
<organism evidence="2 3">
    <name type="scientific">Solanum tuberosum</name>
    <name type="common">Potato</name>
    <dbReference type="NCBI Taxonomy" id="4113"/>
    <lineage>
        <taxon>Eukaryota</taxon>
        <taxon>Viridiplantae</taxon>
        <taxon>Streptophyta</taxon>
        <taxon>Embryophyta</taxon>
        <taxon>Tracheophyta</taxon>
        <taxon>Spermatophyta</taxon>
        <taxon>Magnoliopsida</taxon>
        <taxon>eudicotyledons</taxon>
        <taxon>Gunneridae</taxon>
        <taxon>Pentapetalae</taxon>
        <taxon>asterids</taxon>
        <taxon>lamiids</taxon>
        <taxon>Solanales</taxon>
        <taxon>Solanaceae</taxon>
        <taxon>Solanoideae</taxon>
        <taxon>Solaneae</taxon>
        <taxon>Solanum</taxon>
    </lineage>
</organism>